<dbReference type="Proteomes" id="UP001279734">
    <property type="component" value="Unassembled WGS sequence"/>
</dbReference>
<gene>
    <name evidence="2" type="ORF">Nepgr_013272</name>
</gene>
<dbReference type="AlphaFoldDB" id="A0AAD3XP51"/>
<accession>A0AAD3XP51</accession>
<evidence type="ECO:0000256" key="1">
    <source>
        <dbReference type="SAM" id="MobiDB-lite"/>
    </source>
</evidence>
<sequence>MAERLNRARGPDFPIPIPTQINQFPQNKLATATTATLSPAQPRLHRLWICSEGPKEGLEKMLGEFEVAIGPENLFHHGREKDRSAPPGSYTLTSILSSTE</sequence>
<keyword evidence="3" id="KW-1185">Reference proteome</keyword>
<dbReference type="EMBL" id="BSYO01000011">
    <property type="protein sequence ID" value="GMH11431.1"/>
    <property type="molecule type" value="Genomic_DNA"/>
</dbReference>
<protein>
    <submittedName>
        <fullName evidence="2">Uncharacterized protein</fullName>
    </submittedName>
</protein>
<reference evidence="2" key="1">
    <citation type="submission" date="2023-05" db="EMBL/GenBank/DDBJ databases">
        <title>Nepenthes gracilis genome sequencing.</title>
        <authorList>
            <person name="Fukushima K."/>
        </authorList>
    </citation>
    <scope>NUCLEOTIDE SEQUENCE</scope>
    <source>
        <strain evidence="2">SING2019-196</strain>
    </source>
</reference>
<evidence type="ECO:0000313" key="2">
    <source>
        <dbReference type="EMBL" id="GMH11431.1"/>
    </source>
</evidence>
<name>A0AAD3XP51_NEPGR</name>
<organism evidence="2 3">
    <name type="scientific">Nepenthes gracilis</name>
    <name type="common">Slender pitcher plant</name>
    <dbReference type="NCBI Taxonomy" id="150966"/>
    <lineage>
        <taxon>Eukaryota</taxon>
        <taxon>Viridiplantae</taxon>
        <taxon>Streptophyta</taxon>
        <taxon>Embryophyta</taxon>
        <taxon>Tracheophyta</taxon>
        <taxon>Spermatophyta</taxon>
        <taxon>Magnoliopsida</taxon>
        <taxon>eudicotyledons</taxon>
        <taxon>Gunneridae</taxon>
        <taxon>Pentapetalae</taxon>
        <taxon>Caryophyllales</taxon>
        <taxon>Nepenthaceae</taxon>
        <taxon>Nepenthes</taxon>
    </lineage>
</organism>
<comment type="caution">
    <text evidence="2">The sequence shown here is derived from an EMBL/GenBank/DDBJ whole genome shotgun (WGS) entry which is preliminary data.</text>
</comment>
<evidence type="ECO:0000313" key="3">
    <source>
        <dbReference type="Proteomes" id="UP001279734"/>
    </source>
</evidence>
<feature type="region of interest" description="Disordered" evidence="1">
    <location>
        <begin position="76"/>
        <end position="100"/>
    </location>
</feature>
<proteinExistence type="predicted"/>
<feature type="compositionally biased region" description="Polar residues" evidence="1">
    <location>
        <begin position="90"/>
        <end position="100"/>
    </location>
</feature>